<keyword evidence="16" id="KW-1185">Reference proteome</keyword>
<dbReference type="InterPro" id="IPR001841">
    <property type="entry name" value="Znf_RING"/>
</dbReference>
<dbReference type="Pfam" id="PF13456">
    <property type="entry name" value="RVT_3"/>
    <property type="match status" value="1"/>
</dbReference>
<evidence type="ECO:0000256" key="6">
    <source>
        <dbReference type="ARBA" id="ARBA00022679"/>
    </source>
</evidence>
<feature type="domain" description="RING-type" evidence="13">
    <location>
        <begin position="286"/>
        <end position="330"/>
    </location>
</feature>
<evidence type="ECO:0000256" key="12">
    <source>
        <dbReference type="PROSITE-ProRule" id="PRU00175"/>
    </source>
</evidence>
<evidence type="ECO:0000256" key="8">
    <source>
        <dbReference type="ARBA" id="ARBA00022737"/>
    </source>
</evidence>
<evidence type="ECO:0000256" key="2">
    <source>
        <dbReference type="ARBA" id="ARBA00001947"/>
    </source>
</evidence>
<dbReference type="InterPro" id="IPR002156">
    <property type="entry name" value="RNaseH_domain"/>
</dbReference>
<name>A0A2G5D571_AQUCA</name>
<dbReference type="STRING" id="218851.A0A2G5D571"/>
<dbReference type="EC" id="2.3.2.31" evidence="5"/>
<evidence type="ECO:0000256" key="7">
    <source>
        <dbReference type="ARBA" id="ARBA00022723"/>
    </source>
</evidence>
<dbReference type="CDD" id="cd22584">
    <property type="entry name" value="Rcat_RBR_unk"/>
    <property type="match status" value="1"/>
</dbReference>
<dbReference type="Gene3D" id="3.30.40.10">
    <property type="entry name" value="Zinc/RING finger domain, C3HC4 (zinc finger)"/>
    <property type="match status" value="1"/>
</dbReference>
<dbReference type="InterPro" id="IPR017907">
    <property type="entry name" value="Znf_RING_CS"/>
</dbReference>
<feature type="domain" description="RING-type" evidence="14">
    <location>
        <begin position="282"/>
        <end position="500"/>
    </location>
</feature>
<dbReference type="FunFam" id="1.20.120.1750:FF:000019">
    <property type="entry name" value="RBR-type E3 ubiquitin transferase"/>
    <property type="match status" value="1"/>
</dbReference>
<comment type="similarity">
    <text evidence="4">Belongs to the RBR family. Ariadne subfamily.</text>
</comment>
<dbReference type="EMBL" id="KZ305044">
    <property type="protein sequence ID" value="PIA38655.1"/>
    <property type="molecule type" value="Genomic_DNA"/>
</dbReference>
<dbReference type="GO" id="GO:0061630">
    <property type="term" value="F:ubiquitin protein ligase activity"/>
    <property type="evidence" value="ECO:0007669"/>
    <property type="project" value="UniProtKB-EC"/>
</dbReference>
<reference evidence="15 16" key="1">
    <citation type="submission" date="2017-09" db="EMBL/GenBank/DDBJ databases">
        <title>WGS assembly of Aquilegia coerulea Goldsmith.</title>
        <authorList>
            <person name="Hodges S."/>
            <person name="Kramer E."/>
            <person name="Nordborg M."/>
            <person name="Tomkins J."/>
            <person name="Borevitz J."/>
            <person name="Derieg N."/>
            <person name="Yan J."/>
            <person name="Mihaltcheva S."/>
            <person name="Hayes R.D."/>
            <person name="Rokhsar D."/>
        </authorList>
    </citation>
    <scope>NUCLEOTIDE SEQUENCE [LARGE SCALE GENOMIC DNA]</scope>
    <source>
        <strain evidence="16">cv. Goldsmith</strain>
    </source>
</reference>
<dbReference type="SUPFAM" id="SSF57850">
    <property type="entry name" value="RING/U-box"/>
    <property type="match status" value="2"/>
</dbReference>
<dbReference type="PROSITE" id="PS51873">
    <property type="entry name" value="TRIAD"/>
    <property type="match status" value="1"/>
</dbReference>
<keyword evidence="10" id="KW-0833">Ubl conjugation pathway</keyword>
<dbReference type="AlphaFoldDB" id="A0A2G5D571"/>
<dbReference type="Proteomes" id="UP000230069">
    <property type="component" value="Unassembled WGS sequence"/>
</dbReference>
<keyword evidence="11" id="KW-0862">Zinc</keyword>
<dbReference type="OrthoDB" id="9977870at2759"/>
<dbReference type="GO" id="GO:0016567">
    <property type="term" value="P:protein ubiquitination"/>
    <property type="evidence" value="ECO:0007669"/>
    <property type="project" value="InterPro"/>
</dbReference>
<dbReference type="PROSITE" id="PS00518">
    <property type="entry name" value="ZF_RING_1"/>
    <property type="match status" value="1"/>
</dbReference>
<evidence type="ECO:0000256" key="1">
    <source>
        <dbReference type="ARBA" id="ARBA00001798"/>
    </source>
</evidence>
<evidence type="ECO:0000313" key="15">
    <source>
        <dbReference type="EMBL" id="PIA38655.1"/>
    </source>
</evidence>
<dbReference type="SMART" id="SM00647">
    <property type="entry name" value="IBR"/>
    <property type="match status" value="2"/>
</dbReference>
<dbReference type="PROSITE" id="PS50089">
    <property type="entry name" value="ZF_RING_2"/>
    <property type="match status" value="1"/>
</dbReference>
<accession>A0A2G5D571</accession>
<comment type="cofactor">
    <cofactor evidence="2">
        <name>Zn(2+)</name>
        <dbReference type="ChEBI" id="CHEBI:29105"/>
    </cofactor>
</comment>
<protein>
    <recommendedName>
        <fullName evidence="5">RBR-type E3 ubiquitin transferase</fullName>
        <ecNumber evidence="5">2.3.2.31</ecNumber>
    </recommendedName>
</protein>
<comment type="function">
    <text evidence="3">Might act as an E3 ubiquitin-protein ligase, or as part of E3 complex, which accepts ubiquitin from specific E2 ubiquitin-conjugating enzymes and then transfers it to substrates.</text>
</comment>
<dbReference type="Gene3D" id="3.30.420.10">
    <property type="entry name" value="Ribonuclease H-like superfamily/Ribonuclease H"/>
    <property type="match status" value="1"/>
</dbReference>
<keyword evidence="8" id="KW-0677">Repeat</keyword>
<comment type="catalytic activity">
    <reaction evidence="1">
        <text>[E2 ubiquitin-conjugating enzyme]-S-ubiquitinyl-L-cysteine + [acceptor protein]-L-lysine = [E2 ubiquitin-conjugating enzyme]-L-cysteine + [acceptor protein]-N(6)-ubiquitinyl-L-lysine.</text>
        <dbReference type="EC" id="2.3.2.31"/>
    </reaction>
</comment>
<dbReference type="Gene3D" id="1.20.120.1750">
    <property type="match status" value="1"/>
</dbReference>
<dbReference type="InterPro" id="IPR002867">
    <property type="entry name" value="IBR_dom"/>
</dbReference>
<evidence type="ECO:0000259" key="13">
    <source>
        <dbReference type="PROSITE" id="PS50089"/>
    </source>
</evidence>
<keyword evidence="9 12" id="KW-0863">Zinc-finger</keyword>
<proteinExistence type="inferred from homology"/>
<gene>
    <name evidence="15" type="ORF">AQUCO_02700109v1</name>
</gene>
<dbReference type="InterPro" id="IPR031127">
    <property type="entry name" value="E3_UB_ligase_RBR"/>
</dbReference>
<dbReference type="Pfam" id="PF01485">
    <property type="entry name" value="IBR"/>
    <property type="match status" value="2"/>
</dbReference>
<sequence length="516" mass="59749">MATTSSHDDDVDLAFELQLQEAMTDSLIQSQIDSKETISDPQTLELLMKFEQERRDSEKWEVEMRRIRDELKIRTHDQKFAREILQIPEDYWEKYGDNMQKPFGVSSSSSSSRAVPIDDGEPFRLYFKGLYSNVRVGNRLEIGSLAAIGAAVCDPRGNLISNVQKPLIDDWKSDWAPEDLMFKVDVKALIEGLNAALSLDIKKIDFFCDFYPLYQYITMRWLVRQEKIGTVVDQVCLLQRKFSSCRPFYVARNDVMYAFKLARDAIDSQIIRSAESSRARNLKQTCSICLEDIDVGQMFTIDGCLHYYCVSCMKQHVEVKLLHGMVPICPHEGCATQLNIPICRKFLPQDLIDLMHQRIKESSIPATEKVYCPYPKCSILMSKSEVLPYTTGIVIGIERSVIKKCVQCHGLFCINCRVPWHSNMNCHEYKRQNPNPSAEDAKLKSLATTQSWRQCMKCKHMIELAEGCYHITCRCGYEFCYTCGAEWRNKKATCRCRIWDERNIVNDRVNDRRQRR</sequence>
<evidence type="ECO:0000256" key="3">
    <source>
        <dbReference type="ARBA" id="ARBA00003976"/>
    </source>
</evidence>
<dbReference type="FunCoup" id="A0A2G5D571">
    <property type="interactions" value="706"/>
</dbReference>
<organism evidence="15 16">
    <name type="scientific">Aquilegia coerulea</name>
    <name type="common">Rocky mountain columbine</name>
    <dbReference type="NCBI Taxonomy" id="218851"/>
    <lineage>
        <taxon>Eukaryota</taxon>
        <taxon>Viridiplantae</taxon>
        <taxon>Streptophyta</taxon>
        <taxon>Embryophyta</taxon>
        <taxon>Tracheophyta</taxon>
        <taxon>Spermatophyta</taxon>
        <taxon>Magnoliopsida</taxon>
        <taxon>Ranunculales</taxon>
        <taxon>Ranunculaceae</taxon>
        <taxon>Thalictroideae</taxon>
        <taxon>Aquilegia</taxon>
    </lineage>
</organism>
<dbReference type="GO" id="GO:0008270">
    <property type="term" value="F:zinc ion binding"/>
    <property type="evidence" value="ECO:0007669"/>
    <property type="project" value="UniProtKB-KW"/>
</dbReference>
<dbReference type="GO" id="GO:0003676">
    <property type="term" value="F:nucleic acid binding"/>
    <property type="evidence" value="ECO:0007669"/>
    <property type="project" value="InterPro"/>
</dbReference>
<keyword evidence="6" id="KW-0808">Transferase</keyword>
<dbReference type="InterPro" id="IPR036397">
    <property type="entry name" value="RNaseH_sf"/>
</dbReference>
<dbReference type="InterPro" id="IPR044066">
    <property type="entry name" value="TRIAD_supradom"/>
</dbReference>
<evidence type="ECO:0000256" key="9">
    <source>
        <dbReference type="ARBA" id="ARBA00022771"/>
    </source>
</evidence>
<evidence type="ECO:0000313" key="16">
    <source>
        <dbReference type="Proteomes" id="UP000230069"/>
    </source>
</evidence>
<evidence type="ECO:0000259" key="14">
    <source>
        <dbReference type="PROSITE" id="PS51873"/>
    </source>
</evidence>
<dbReference type="GO" id="GO:0004523">
    <property type="term" value="F:RNA-DNA hybrid ribonuclease activity"/>
    <property type="evidence" value="ECO:0007669"/>
    <property type="project" value="InterPro"/>
</dbReference>
<evidence type="ECO:0000256" key="10">
    <source>
        <dbReference type="ARBA" id="ARBA00022786"/>
    </source>
</evidence>
<dbReference type="FunFam" id="3.30.40.10:FF:000230">
    <property type="entry name" value="RBR-type E3 ubiquitin transferase"/>
    <property type="match status" value="1"/>
</dbReference>
<dbReference type="InterPro" id="IPR013083">
    <property type="entry name" value="Znf_RING/FYVE/PHD"/>
</dbReference>
<dbReference type="CDD" id="cd22582">
    <property type="entry name" value="BRcat_RBR_unk"/>
    <property type="match status" value="1"/>
</dbReference>
<evidence type="ECO:0000256" key="5">
    <source>
        <dbReference type="ARBA" id="ARBA00012251"/>
    </source>
</evidence>
<dbReference type="FunFam" id="3.30.420.10:FF:000076">
    <property type="entry name" value="RBR-type E3 ubiquitin transferase"/>
    <property type="match status" value="1"/>
</dbReference>
<dbReference type="InParanoid" id="A0A2G5D571"/>
<dbReference type="PANTHER" id="PTHR11685">
    <property type="entry name" value="RBR FAMILY RING FINGER AND IBR DOMAIN-CONTAINING"/>
    <property type="match status" value="1"/>
</dbReference>
<evidence type="ECO:0000256" key="4">
    <source>
        <dbReference type="ARBA" id="ARBA00005884"/>
    </source>
</evidence>
<keyword evidence="7" id="KW-0479">Metal-binding</keyword>
<evidence type="ECO:0000256" key="11">
    <source>
        <dbReference type="ARBA" id="ARBA00022833"/>
    </source>
</evidence>